<sequence>MKLINKKRFNVQFNRYFVEGSLIIIFLFSILIGVIVSLWIPYDISKPYKGMNIREFLVFLCIMVPRHYDTEELKRDIRYFISLNYPRKEYFKNKIIMVNLIIGISVVLSTGIIFTIIDYSVFGYLGFIIGKDFISFLKASFVNVIIYNLFYTSIFMIQILFIKFIPNKIGKLLLASLWGIAFLIFWSDSIRDVYINITSPNIILLCSIVFIIIAYYIYYKFIMSLDV</sequence>
<accession>A0A923EA55</accession>
<evidence type="ECO:0008006" key="4">
    <source>
        <dbReference type="Google" id="ProtNLM"/>
    </source>
</evidence>
<evidence type="ECO:0000313" key="2">
    <source>
        <dbReference type="EMBL" id="MBC2396695.1"/>
    </source>
</evidence>
<evidence type="ECO:0000313" key="3">
    <source>
        <dbReference type="Proteomes" id="UP000563151"/>
    </source>
</evidence>
<name>A0A923EA55_CLOTT</name>
<organism evidence="2 3">
    <name type="scientific">Clostridium tetanomorphum</name>
    <dbReference type="NCBI Taxonomy" id="1553"/>
    <lineage>
        <taxon>Bacteria</taxon>
        <taxon>Bacillati</taxon>
        <taxon>Bacillota</taxon>
        <taxon>Clostridia</taxon>
        <taxon>Eubacteriales</taxon>
        <taxon>Clostridiaceae</taxon>
        <taxon>Clostridium</taxon>
    </lineage>
</organism>
<feature type="transmembrane region" description="Helical" evidence="1">
    <location>
        <begin position="21"/>
        <end position="40"/>
    </location>
</feature>
<feature type="transmembrane region" description="Helical" evidence="1">
    <location>
        <begin position="193"/>
        <end position="218"/>
    </location>
</feature>
<gene>
    <name evidence="2" type="ORF">HGG79_02720</name>
</gene>
<keyword evidence="1" id="KW-1133">Transmembrane helix</keyword>
<dbReference type="EMBL" id="JAAZWO010000002">
    <property type="protein sequence ID" value="MBC2396695.1"/>
    <property type="molecule type" value="Genomic_DNA"/>
</dbReference>
<keyword evidence="3" id="KW-1185">Reference proteome</keyword>
<proteinExistence type="predicted"/>
<feature type="transmembrane region" description="Helical" evidence="1">
    <location>
        <begin position="96"/>
        <end position="129"/>
    </location>
</feature>
<keyword evidence="1" id="KW-0472">Membrane</keyword>
<dbReference type="Proteomes" id="UP000563151">
    <property type="component" value="Unassembled WGS sequence"/>
</dbReference>
<protein>
    <recommendedName>
        <fullName evidence="4">ABC-2 family transporter protein</fullName>
    </recommendedName>
</protein>
<feature type="transmembrane region" description="Helical" evidence="1">
    <location>
        <begin position="169"/>
        <end position="187"/>
    </location>
</feature>
<dbReference type="AlphaFoldDB" id="A0A923EA55"/>
<dbReference type="RefSeq" id="WP_035149114.1">
    <property type="nucleotide sequence ID" value="NZ_JAAZWO010000002.1"/>
</dbReference>
<evidence type="ECO:0000256" key="1">
    <source>
        <dbReference type="SAM" id="Phobius"/>
    </source>
</evidence>
<reference evidence="2 3" key="1">
    <citation type="submission" date="2020-04" db="EMBL/GenBank/DDBJ databases">
        <title>Genomic insights into acetone-butanol-ethanol (ABE) fermentation by sequencing solventogenic clostridia strains.</title>
        <authorList>
            <person name="Brown S."/>
        </authorList>
    </citation>
    <scope>NUCLEOTIDE SEQUENCE [LARGE SCALE GENOMIC DNA]</scope>
    <source>
        <strain evidence="2 3">DJ011</strain>
    </source>
</reference>
<feature type="transmembrane region" description="Helical" evidence="1">
    <location>
        <begin position="141"/>
        <end position="162"/>
    </location>
</feature>
<comment type="caution">
    <text evidence="2">The sequence shown here is derived from an EMBL/GenBank/DDBJ whole genome shotgun (WGS) entry which is preliminary data.</text>
</comment>
<keyword evidence="1" id="KW-0812">Transmembrane</keyword>